<organism evidence="2 3">
    <name type="scientific">Caerostris darwini</name>
    <dbReference type="NCBI Taxonomy" id="1538125"/>
    <lineage>
        <taxon>Eukaryota</taxon>
        <taxon>Metazoa</taxon>
        <taxon>Ecdysozoa</taxon>
        <taxon>Arthropoda</taxon>
        <taxon>Chelicerata</taxon>
        <taxon>Arachnida</taxon>
        <taxon>Araneae</taxon>
        <taxon>Araneomorphae</taxon>
        <taxon>Entelegynae</taxon>
        <taxon>Araneoidea</taxon>
        <taxon>Araneidae</taxon>
        <taxon>Caerostris</taxon>
    </lineage>
</organism>
<evidence type="ECO:0000256" key="1">
    <source>
        <dbReference type="SAM" id="MobiDB-lite"/>
    </source>
</evidence>
<proteinExistence type="predicted"/>
<dbReference type="EMBL" id="BPLQ01015714">
    <property type="protein sequence ID" value="GIY90542.1"/>
    <property type="molecule type" value="Genomic_DNA"/>
</dbReference>
<evidence type="ECO:0000313" key="3">
    <source>
        <dbReference type="Proteomes" id="UP001054837"/>
    </source>
</evidence>
<dbReference type="AlphaFoldDB" id="A0AAV4X7G4"/>
<comment type="caution">
    <text evidence="2">The sequence shown here is derived from an EMBL/GenBank/DDBJ whole genome shotgun (WGS) entry which is preliminary data.</text>
</comment>
<reference evidence="2 3" key="1">
    <citation type="submission" date="2021-06" db="EMBL/GenBank/DDBJ databases">
        <title>Caerostris darwini draft genome.</title>
        <authorList>
            <person name="Kono N."/>
            <person name="Arakawa K."/>
        </authorList>
    </citation>
    <scope>NUCLEOTIDE SEQUENCE [LARGE SCALE GENOMIC DNA]</scope>
</reference>
<gene>
    <name evidence="2" type="ORF">CDAR_562411</name>
</gene>
<feature type="region of interest" description="Disordered" evidence="1">
    <location>
        <begin position="77"/>
        <end position="104"/>
    </location>
</feature>
<dbReference type="Proteomes" id="UP001054837">
    <property type="component" value="Unassembled WGS sequence"/>
</dbReference>
<evidence type="ECO:0000313" key="2">
    <source>
        <dbReference type="EMBL" id="GIY90542.1"/>
    </source>
</evidence>
<name>A0AAV4X7G4_9ARAC</name>
<keyword evidence="3" id="KW-1185">Reference proteome</keyword>
<protein>
    <submittedName>
        <fullName evidence="2">Uncharacterized protein</fullName>
    </submittedName>
</protein>
<accession>A0AAV4X7G4</accession>
<sequence>MSSLAQWASKNPFSVLQRTLQKTLLFKPSLLLFAPTPRGSAVMKSHDCAGTAAELHGGIFADLTDLGKLKKKSLPAELSDDEEIENFPSQQSETISVKEMEPNL</sequence>